<name>A0A1H7QTX7_9PROT</name>
<dbReference type="PROSITE" id="PS01047">
    <property type="entry name" value="HMA_1"/>
    <property type="match status" value="1"/>
</dbReference>
<dbReference type="PANTHER" id="PTHR42208">
    <property type="entry name" value="HEAVY METAL TRANSPORTER-RELATED"/>
    <property type="match status" value="1"/>
</dbReference>
<keyword evidence="5" id="KW-1185">Reference proteome</keyword>
<feature type="transmembrane region" description="Helical" evidence="2">
    <location>
        <begin position="179"/>
        <end position="199"/>
    </location>
</feature>
<feature type="transmembrane region" description="Helical" evidence="2">
    <location>
        <begin position="133"/>
        <end position="158"/>
    </location>
</feature>
<dbReference type="EMBL" id="FOBH01000013">
    <property type="protein sequence ID" value="SEL51383.1"/>
    <property type="molecule type" value="Genomic_DNA"/>
</dbReference>
<feature type="transmembrane region" description="Helical" evidence="2">
    <location>
        <begin position="96"/>
        <end position="113"/>
    </location>
</feature>
<evidence type="ECO:0000259" key="3">
    <source>
        <dbReference type="PROSITE" id="PS50846"/>
    </source>
</evidence>
<keyword evidence="1" id="KW-0479">Metal-binding</keyword>
<keyword evidence="2" id="KW-0812">Transmembrane</keyword>
<dbReference type="InterPro" id="IPR036163">
    <property type="entry name" value="HMA_dom_sf"/>
</dbReference>
<dbReference type="PANTHER" id="PTHR42208:SF1">
    <property type="entry name" value="HEAVY METAL TRANSPORTER"/>
    <property type="match status" value="1"/>
</dbReference>
<dbReference type="GO" id="GO:0046872">
    <property type="term" value="F:metal ion binding"/>
    <property type="evidence" value="ECO:0007669"/>
    <property type="project" value="UniProtKB-KW"/>
</dbReference>
<dbReference type="STRING" id="1233.SAMN05216387_11350"/>
<feature type="transmembrane region" description="Helical" evidence="2">
    <location>
        <begin position="318"/>
        <end position="334"/>
    </location>
</feature>
<dbReference type="InterPro" id="IPR039447">
    <property type="entry name" value="UreH-like_TM_dom"/>
</dbReference>
<evidence type="ECO:0000256" key="2">
    <source>
        <dbReference type="SAM" id="Phobius"/>
    </source>
</evidence>
<keyword evidence="2" id="KW-1133">Transmembrane helix</keyword>
<sequence length="374" mass="40234">MALLSHNIMVRKMAIKSVHLKIKGMHCTGCEETIENAVGCLPGVKKVKADYAKRTVDVEFDGKLIGDSGIRHTIEEKGYEFESASINNSNRHIQNGLIFLFFLLVVGGVTFWGKSMVPGLIGEMNSSLGHAMLFSIGFFTGFHCIGMCGGFVVGYATAGGPQSAVTTTTRHLMYATGKTASYTAIGGAMGLLGSVMTFTPYMRGVINLAASIFVIIYGLKMLDVFPALRGFTLRLPRYVTKGVANELRGQRNPLVIGLLNGFMLGCGPLQAMYIMAAGTGNPQEGATMLFFFGLGTLLPLLSFGLIASSVSRSIMRQLVMASAILVIAMGLMMADRGLKLTGSGYDVNSLLSSWQQQVTPADNHLDSRNDVRQR</sequence>
<dbReference type="Pfam" id="PF13386">
    <property type="entry name" value="DsbD_2"/>
    <property type="match status" value="1"/>
</dbReference>
<accession>A0A1H7QTX7</accession>
<dbReference type="Pfam" id="PF00403">
    <property type="entry name" value="HMA"/>
    <property type="match status" value="1"/>
</dbReference>
<dbReference type="InterPro" id="IPR006121">
    <property type="entry name" value="HMA_dom"/>
</dbReference>
<dbReference type="Proteomes" id="UP000198620">
    <property type="component" value="Unassembled WGS sequence"/>
</dbReference>
<evidence type="ECO:0000313" key="4">
    <source>
        <dbReference type="EMBL" id="SEL51383.1"/>
    </source>
</evidence>
<feature type="domain" description="HMA" evidence="3">
    <location>
        <begin position="16"/>
        <end position="82"/>
    </location>
</feature>
<dbReference type="CDD" id="cd00371">
    <property type="entry name" value="HMA"/>
    <property type="match status" value="1"/>
</dbReference>
<organism evidence="4 5">
    <name type="scientific">Nitrosovibrio tenuis</name>
    <dbReference type="NCBI Taxonomy" id="1233"/>
    <lineage>
        <taxon>Bacteria</taxon>
        <taxon>Pseudomonadati</taxon>
        <taxon>Pseudomonadota</taxon>
        <taxon>Betaproteobacteria</taxon>
        <taxon>Nitrosomonadales</taxon>
        <taxon>Nitrosomonadaceae</taxon>
        <taxon>Nitrosovibrio</taxon>
    </lineage>
</organism>
<gene>
    <name evidence="4" type="ORF">SAMN05216387_11350</name>
</gene>
<dbReference type="SUPFAM" id="SSF55008">
    <property type="entry name" value="HMA, heavy metal-associated domain"/>
    <property type="match status" value="1"/>
</dbReference>
<dbReference type="InterPro" id="IPR017969">
    <property type="entry name" value="Heavy-metal-associated_CS"/>
</dbReference>
<reference evidence="4 5" key="1">
    <citation type="submission" date="2016-10" db="EMBL/GenBank/DDBJ databases">
        <authorList>
            <person name="de Groot N.N."/>
        </authorList>
    </citation>
    <scope>NUCLEOTIDE SEQUENCE [LARGE SCALE GENOMIC DNA]</scope>
    <source>
        <strain evidence="4 5">Nv1</strain>
    </source>
</reference>
<feature type="transmembrane region" description="Helical" evidence="2">
    <location>
        <begin position="288"/>
        <end position="306"/>
    </location>
</feature>
<dbReference type="PROSITE" id="PS50846">
    <property type="entry name" value="HMA_2"/>
    <property type="match status" value="1"/>
</dbReference>
<feature type="transmembrane region" description="Helical" evidence="2">
    <location>
        <begin position="254"/>
        <end position="276"/>
    </location>
</feature>
<feature type="transmembrane region" description="Helical" evidence="2">
    <location>
        <begin position="205"/>
        <end position="228"/>
    </location>
</feature>
<protein>
    <submittedName>
        <fullName evidence="4">Sulfite exporter TauE/SafE</fullName>
    </submittedName>
</protein>
<evidence type="ECO:0000313" key="5">
    <source>
        <dbReference type="Proteomes" id="UP000198620"/>
    </source>
</evidence>
<evidence type="ECO:0000256" key="1">
    <source>
        <dbReference type="ARBA" id="ARBA00022723"/>
    </source>
</evidence>
<dbReference type="AlphaFoldDB" id="A0A1H7QTX7"/>
<keyword evidence="2" id="KW-0472">Membrane</keyword>
<dbReference type="Gene3D" id="3.30.70.100">
    <property type="match status" value="1"/>
</dbReference>
<proteinExistence type="predicted"/>